<keyword evidence="1" id="KW-0812">Transmembrane</keyword>
<reference evidence="2 3" key="1">
    <citation type="journal article" date="2013" name="Int. J. Syst. Evol. Microbiol.">
        <title>Kordia antarctica sp. nov., isolated from Antarctic seawater.</title>
        <authorList>
            <person name="Baek K."/>
            <person name="Choi A."/>
            <person name="Kang I."/>
            <person name="Lee K."/>
            <person name="Cho J.C."/>
        </authorList>
    </citation>
    <scope>NUCLEOTIDE SEQUENCE [LARGE SCALE GENOMIC DNA]</scope>
    <source>
        <strain evidence="2 3">IMCC3317</strain>
    </source>
</reference>
<evidence type="ECO:0000313" key="3">
    <source>
        <dbReference type="Proteomes" id="UP000464657"/>
    </source>
</evidence>
<evidence type="ECO:0000256" key="1">
    <source>
        <dbReference type="SAM" id="Phobius"/>
    </source>
</evidence>
<keyword evidence="1" id="KW-1133">Transmembrane helix</keyword>
<protein>
    <recommendedName>
        <fullName evidence="4">DUF4760 domain-containing protein</fullName>
    </recommendedName>
</protein>
<evidence type="ECO:0000313" key="2">
    <source>
        <dbReference type="EMBL" id="QHI38544.1"/>
    </source>
</evidence>
<dbReference type="KEGG" id="kan:IMCC3317_39370"/>
<dbReference type="OrthoDB" id="1344676at2"/>
<sequence length="167" mass="19926">MESNTVDWINAVCSIVSLLVAMGALYFVYKQISQINKQLNSMNETFRNSTLMTVLELENELIRRKVSWDEASFQLREYPITLKKTKEKLNKATIEILSDKFSTSFENYLNSLDRFCYCVLHNYISDRDWKTEYRDVVFDIVNNNPEEFNVNSRFRNTIKIFQKWKDE</sequence>
<feature type="transmembrane region" description="Helical" evidence="1">
    <location>
        <begin position="6"/>
        <end position="29"/>
    </location>
</feature>
<dbReference type="RefSeq" id="WP_160131088.1">
    <property type="nucleotide sequence ID" value="NZ_CP019288.1"/>
</dbReference>
<keyword evidence="1" id="KW-0472">Membrane</keyword>
<organism evidence="2 3">
    <name type="scientific">Kordia antarctica</name>
    <dbReference type="NCBI Taxonomy" id="1218801"/>
    <lineage>
        <taxon>Bacteria</taxon>
        <taxon>Pseudomonadati</taxon>
        <taxon>Bacteroidota</taxon>
        <taxon>Flavobacteriia</taxon>
        <taxon>Flavobacteriales</taxon>
        <taxon>Flavobacteriaceae</taxon>
        <taxon>Kordia</taxon>
    </lineage>
</organism>
<name>A0A7L4ZRP9_9FLAO</name>
<accession>A0A7L4ZRP9</accession>
<gene>
    <name evidence="2" type="ORF">IMCC3317_39370</name>
</gene>
<dbReference type="Proteomes" id="UP000464657">
    <property type="component" value="Chromosome"/>
</dbReference>
<keyword evidence="3" id="KW-1185">Reference proteome</keyword>
<proteinExistence type="predicted"/>
<dbReference type="EMBL" id="CP019288">
    <property type="protein sequence ID" value="QHI38544.1"/>
    <property type="molecule type" value="Genomic_DNA"/>
</dbReference>
<dbReference type="AlphaFoldDB" id="A0A7L4ZRP9"/>
<evidence type="ECO:0008006" key="4">
    <source>
        <dbReference type="Google" id="ProtNLM"/>
    </source>
</evidence>